<evidence type="ECO:0000313" key="2">
    <source>
        <dbReference type="Proteomes" id="UP001145114"/>
    </source>
</evidence>
<evidence type="ECO:0000313" key="1">
    <source>
        <dbReference type="EMBL" id="KAJ1675233.1"/>
    </source>
</evidence>
<name>A0ACC1HJD1_9FUNG</name>
<proteinExistence type="predicted"/>
<dbReference type="EMBL" id="JAMZIH010005411">
    <property type="protein sequence ID" value="KAJ1675233.1"/>
    <property type="molecule type" value="Genomic_DNA"/>
</dbReference>
<accession>A0ACC1HJD1</accession>
<gene>
    <name evidence="1" type="ORF">EV182_001673</name>
</gene>
<protein>
    <submittedName>
        <fullName evidence="1">Uncharacterized protein</fullName>
    </submittedName>
</protein>
<keyword evidence="2" id="KW-1185">Reference proteome</keyword>
<dbReference type="Proteomes" id="UP001145114">
    <property type="component" value="Unassembled WGS sequence"/>
</dbReference>
<comment type="caution">
    <text evidence="1">The sequence shown here is derived from an EMBL/GenBank/DDBJ whole genome shotgun (WGS) entry which is preliminary data.</text>
</comment>
<organism evidence="1 2">
    <name type="scientific">Spiromyces aspiralis</name>
    <dbReference type="NCBI Taxonomy" id="68401"/>
    <lineage>
        <taxon>Eukaryota</taxon>
        <taxon>Fungi</taxon>
        <taxon>Fungi incertae sedis</taxon>
        <taxon>Zoopagomycota</taxon>
        <taxon>Kickxellomycotina</taxon>
        <taxon>Kickxellomycetes</taxon>
        <taxon>Kickxellales</taxon>
        <taxon>Kickxellaceae</taxon>
        <taxon>Spiromyces</taxon>
    </lineage>
</organism>
<reference evidence="1" key="1">
    <citation type="submission" date="2022-06" db="EMBL/GenBank/DDBJ databases">
        <title>Phylogenomic reconstructions and comparative analyses of Kickxellomycotina fungi.</title>
        <authorList>
            <person name="Reynolds N.K."/>
            <person name="Stajich J.E."/>
            <person name="Barry K."/>
            <person name="Grigoriev I.V."/>
            <person name="Crous P."/>
            <person name="Smith M.E."/>
        </authorList>
    </citation>
    <scope>NUCLEOTIDE SEQUENCE</scope>
    <source>
        <strain evidence="1">RSA 2271</strain>
    </source>
</reference>
<sequence>MEKHTVIENLDLQTHDSNSSTAGGQSGKGFVEDGSNSSQTTEKKPSKLRQLIRNYGEELVKYIDDTLGAYIPALKRAANKMSTATSEQQAAEVPDANWWTILIVGYILHKVLMPVRLGITAAVTPYLARRAQKMGWSWLVSKRSILKERHMH</sequence>